<gene>
    <name evidence="3" type="ORF">SNEC2469_LOCUS34724</name>
</gene>
<dbReference type="Proteomes" id="UP000601435">
    <property type="component" value="Unassembled WGS sequence"/>
</dbReference>
<dbReference type="Gene3D" id="1.10.238.10">
    <property type="entry name" value="EF-hand"/>
    <property type="match status" value="1"/>
</dbReference>
<feature type="domain" description="EF-hand" evidence="2">
    <location>
        <begin position="82"/>
        <end position="117"/>
    </location>
</feature>
<keyword evidence="4" id="KW-1185">Reference proteome</keyword>
<comment type="caution">
    <text evidence="3">The sequence shown here is derived from an EMBL/GenBank/DDBJ whole genome shotgun (WGS) entry which is preliminary data.</text>
</comment>
<dbReference type="GO" id="GO:0005509">
    <property type="term" value="F:calcium ion binding"/>
    <property type="evidence" value="ECO:0007669"/>
    <property type="project" value="InterPro"/>
</dbReference>
<evidence type="ECO:0000259" key="2">
    <source>
        <dbReference type="PROSITE" id="PS50222"/>
    </source>
</evidence>
<dbReference type="EMBL" id="CAJNJA010097141">
    <property type="protein sequence ID" value="CAE7942598.1"/>
    <property type="molecule type" value="Genomic_DNA"/>
</dbReference>
<evidence type="ECO:0000313" key="3">
    <source>
        <dbReference type="EMBL" id="CAE7942598.1"/>
    </source>
</evidence>
<sequence length="121" mass="13379">MGSACSGELNDSNQELLAVDKAEAVQPHLKGTAVSTNTLCEVFRQCDANNDNFVTRIELIKACKSHPEIAQMLGIPENLRDSARAQFEQVYQALDADSDRKVSLDELRAYFVRAGFQVTDD</sequence>
<dbReference type="InterPro" id="IPR002048">
    <property type="entry name" value="EF_hand_dom"/>
</dbReference>
<dbReference type="InterPro" id="IPR011992">
    <property type="entry name" value="EF-hand-dom_pair"/>
</dbReference>
<dbReference type="PROSITE" id="PS50222">
    <property type="entry name" value="EF_HAND_2"/>
    <property type="match status" value="2"/>
</dbReference>
<dbReference type="OrthoDB" id="411102at2759"/>
<accession>A0A813CG40</accession>
<evidence type="ECO:0000256" key="1">
    <source>
        <dbReference type="ARBA" id="ARBA00022837"/>
    </source>
</evidence>
<protein>
    <recommendedName>
        <fullName evidence="2">EF-hand domain-containing protein</fullName>
    </recommendedName>
</protein>
<keyword evidence="1" id="KW-0106">Calcium</keyword>
<dbReference type="SUPFAM" id="SSF47473">
    <property type="entry name" value="EF-hand"/>
    <property type="match status" value="1"/>
</dbReference>
<feature type="domain" description="EF-hand" evidence="2">
    <location>
        <begin position="34"/>
        <end position="69"/>
    </location>
</feature>
<reference evidence="3" key="1">
    <citation type="submission" date="2021-02" db="EMBL/GenBank/DDBJ databases">
        <authorList>
            <person name="Dougan E. K."/>
            <person name="Rhodes N."/>
            <person name="Thang M."/>
            <person name="Chan C."/>
        </authorList>
    </citation>
    <scope>NUCLEOTIDE SEQUENCE</scope>
</reference>
<proteinExistence type="predicted"/>
<organism evidence="3 4">
    <name type="scientific">Symbiodinium necroappetens</name>
    <dbReference type="NCBI Taxonomy" id="1628268"/>
    <lineage>
        <taxon>Eukaryota</taxon>
        <taxon>Sar</taxon>
        <taxon>Alveolata</taxon>
        <taxon>Dinophyceae</taxon>
        <taxon>Suessiales</taxon>
        <taxon>Symbiodiniaceae</taxon>
        <taxon>Symbiodinium</taxon>
    </lineage>
</organism>
<evidence type="ECO:0000313" key="4">
    <source>
        <dbReference type="Proteomes" id="UP000601435"/>
    </source>
</evidence>
<dbReference type="InterPro" id="IPR018247">
    <property type="entry name" value="EF_Hand_1_Ca_BS"/>
</dbReference>
<name>A0A813CG40_9DINO</name>
<dbReference type="AlphaFoldDB" id="A0A813CG40"/>
<dbReference type="Pfam" id="PF13499">
    <property type="entry name" value="EF-hand_7"/>
    <property type="match status" value="1"/>
</dbReference>
<dbReference type="PROSITE" id="PS00018">
    <property type="entry name" value="EF_HAND_1"/>
    <property type="match status" value="2"/>
</dbReference>